<feature type="binding site" evidence="6">
    <location>
        <position position="214"/>
    </location>
    <ligand>
        <name>a divalent metal cation</name>
        <dbReference type="ChEBI" id="CHEBI:60240"/>
        <label>2</label>
        <note>catalytic</note>
    </ligand>
</feature>
<evidence type="ECO:0000259" key="8">
    <source>
        <dbReference type="Pfam" id="PF00557"/>
    </source>
</evidence>
<dbReference type="PRINTS" id="PR00599">
    <property type="entry name" value="MAPEPTIDASE"/>
</dbReference>
<dbReference type="SUPFAM" id="SSF55920">
    <property type="entry name" value="Creatinase/aminopeptidase"/>
    <property type="match status" value="1"/>
</dbReference>
<dbReference type="AlphaFoldDB" id="A0A318SP13"/>
<comment type="cofactor">
    <cofactor evidence="6">
        <name>Co(2+)</name>
        <dbReference type="ChEBI" id="CHEBI:48828"/>
    </cofactor>
    <cofactor evidence="6">
        <name>Zn(2+)</name>
        <dbReference type="ChEBI" id="CHEBI:29105"/>
    </cofactor>
    <cofactor evidence="6">
        <name>Mn(2+)</name>
        <dbReference type="ChEBI" id="CHEBI:29035"/>
    </cofactor>
    <cofactor evidence="6">
        <name>Fe(2+)</name>
        <dbReference type="ChEBI" id="CHEBI:29033"/>
    </cofactor>
    <text evidence="6">Binds 2 divalent metal cations per subunit. Has a high-affinity and a low affinity metal-binding site. The true nature of the physiological cofactor is under debate. The enzyme is active with cobalt, zinc, manganese or divalent iron ions. Most likely, methionine aminopeptidases function as mononuclear Fe(2+)-metalloproteases under physiological conditions, and the catalytically relevant metal-binding site has been assigned to the histidine-containing high-affinity site.</text>
</comment>
<dbReference type="InterPro" id="IPR001714">
    <property type="entry name" value="Pept_M24_MAP"/>
</dbReference>
<feature type="domain" description="Peptidase M24" evidence="8">
    <location>
        <begin position="19"/>
        <end position="252"/>
    </location>
</feature>
<feature type="binding site" evidence="6">
    <location>
        <position position="181"/>
    </location>
    <ligand>
        <name>a divalent metal cation</name>
        <dbReference type="ChEBI" id="CHEBI:60240"/>
        <label>2</label>
        <note>catalytic</note>
    </ligand>
</feature>
<gene>
    <name evidence="6" type="primary">map</name>
    <name evidence="9" type="ORF">DES52_101457</name>
</gene>
<keyword evidence="3 6" id="KW-0645">Protease</keyword>
<comment type="similarity">
    <text evidence="6">Belongs to the peptidase M24A family. Methionine aminopeptidase type 1 subfamily.</text>
</comment>
<comment type="catalytic activity">
    <reaction evidence="6 7">
        <text>Release of N-terminal amino acids, preferentially methionine, from peptides and arylamides.</text>
        <dbReference type="EC" id="3.4.11.18"/>
    </reaction>
</comment>
<evidence type="ECO:0000313" key="10">
    <source>
        <dbReference type="Proteomes" id="UP000248326"/>
    </source>
</evidence>
<dbReference type="GO" id="GO:0004239">
    <property type="term" value="F:initiator methionyl aminopeptidase activity"/>
    <property type="evidence" value="ECO:0007669"/>
    <property type="project" value="UniProtKB-UniRule"/>
</dbReference>
<dbReference type="PANTHER" id="PTHR43330:SF27">
    <property type="entry name" value="METHIONINE AMINOPEPTIDASE"/>
    <property type="match status" value="1"/>
</dbReference>
<evidence type="ECO:0000313" key="9">
    <source>
        <dbReference type="EMBL" id="PYE56652.1"/>
    </source>
</evidence>
<dbReference type="GO" id="GO:0046872">
    <property type="term" value="F:metal ion binding"/>
    <property type="evidence" value="ECO:0007669"/>
    <property type="project" value="UniProtKB-UniRule"/>
</dbReference>
<feature type="binding site" evidence="6">
    <location>
        <position position="188"/>
    </location>
    <ligand>
        <name>substrate</name>
    </ligand>
</feature>
<reference evidence="9 10" key="1">
    <citation type="submission" date="2018-06" db="EMBL/GenBank/DDBJ databases">
        <title>Genomic Encyclopedia of Type Strains, Phase IV (KMG-IV): sequencing the most valuable type-strain genomes for metagenomic binning, comparative biology and taxonomic classification.</title>
        <authorList>
            <person name="Goeker M."/>
        </authorList>
    </citation>
    <scope>NUCLEOTIDE SEQUENCE [LARGE SCALE GENOMIC DNA]</scope>
    <source>
        <strain evidence="9 10">DSM 18048</strain>
    </source>
</reference>
<dbReference type="InterPro" id="IPR000994">
    <property type="entry name" value="Pept_M24"/>
</dbReference>
<sequence length="260" mass="27881">MIALSGMTRVALKNPKEIEALRKANALVAQTFVVLEPYVKPGVTLVELDRLAEEFIRSHGAEPAYKGYAPHGHTPFPGTICASVNEVICHGIPDGRRLREGDIIGVDIGVKLGGFYGDACYTYTVGNVRPDVRKLVDTTRDCLNAALETVKAGSRLGDIGHAIQSTAEPRGFSVVREYTGHGVGRRLHEEPTVLHYGKPGTGLKLQAGMVFTVEPMINLGKPDTRLLGDGWTVVTADGKPSAQFEHTIVVTPAGCEILSA</sequence>
<accession>A0A318SP13</accession>
<dbReference type="PROSITE" id="PS00680">
    <property type="entry name" value="MAP_1"/>
    <property type="match status" value="1"/>
</dbReference>
<protein>
    <recommendedName>
        <fullName evidence="6 7">Methionine aminopeptidase</fullName>
        <shortName evidence="6">MAP</shortName>
        <shortName evidence="6">MetAP</shortName>
        <ecNumber evidence="6 7">3.4.11.18</ecNumber>
    </recommendedName>
    <alternativeName>
        <fullName evidence="6">Peptidase M</fullName>
    </alternativeName>
</protein>
<keyword evidence="10" id="KW-1185">Reference proteome</keyword>
<dbReference type="Proteomes" id="UP000248326">
    <property type="component" value="Unassembled WGS sequence"/>
</dbReference>
<comment type="function">
    <text evidence="1 6">Removes the N-terminal methionine from nascent proteins. The N-terminal methionine is often cleaved when the second residue in the primary sequence is small and uncharged (Met-Ala-, Cys, Gly, Pro, Ser, Thr, or Val). Requires deformylation of the N(alpha)-formylated initiator methionine before it can be hydrolyzed.</text>
</comment>
<keyword evidence="4 6" id="KW-0479">Metal-binding</keyword>
<dbReference type="GO" id="GO:0005829">
    <property type="term" value="C:cytosol"/>
    <property type="evidence" value="ECO:0007669"/>
    <property type="project" value="TreeGrafter"/>
</dbReference>
<dbReference type="PANTHER" id="PTHR43330">
    <property type="entry name" value="METHIONINE AMINOPEPTIDASE"/>
    <property type="match status" value="1"/>
</dbReference>
<dbReference type="EMBL" id="QJSX01000001">
    <property type="protein sequence ID" value="PYE56652.1"/>
    <property type="molecule type" value="Genomic_DNA"/>
</dbReference>
<feature type="binding site" evidence="6">
    <location>
        <position position="245"/>
    </location>
    <ligand>
        <name>a divalent metal cation</name>
        <dbReference type="ChEBI" id="CHEBI:60240"/>
        <label>1</label>
    </ligand>
</feature>
<feature type="binding site" evidence="6">
    <location>
        <position position="245"/>
    </location>
    <ligand>
        <name>a divalent metal cation</name>
        <dbReference type="ChEBI" id="CHEBI:60240"/>
        <label>2</label>
        <note>catalytic</note>
    </ligand>
</feature>
<feature type="binding site" evidence="6">
    <location>
        <position position="118"/>
    </location>
    <ligand>
        <name>a divalent metal cation</name>
        <dbReference type="ChEBI" id="CHEBI:60240"/>
        <label>1</label>
    </ligand>
</feature>
<keyword evidence="2 6" id="KW-0031">Aminopeptidase</keyword>
<dbReference type="GO" id="GO:0006508">
    <property type="term" value="P:proteolysis"/>
    <property type="evidence" value="ECO:0007669"/>
    <property type="project" value="UniProtKB-KW"/>
</dbReference>
<dbReference type="GO" id="GO:0070006">
    <property type="term" value="F:metalloaminopeptidase activity"/>
    <property type="evidence" value="ECO:0007669"/>
    <property type="project" value="UniProtKB-UniRule"/>
</dbReference>
<feature type="binding site" evidence="6">
    <location>
        <position position="118"/>
    </location>
    <ligand>
        <name>a divalent metal cation</name>
        <dbReference type="ChEBI" id="CHEBI:60240"/>
        <label>2</label>
        <note>catalytic</note>
    </ligand>
</feature>
<comment type="subunit">
    <text evidence="6">Monomer.</text>
</comment>
<evidence type="ECO:0000256" key="3">
    <source>
        <dbReference type="ARBA" id="ARBA00022670"/>
    </source>
</evidence>
<comment type="caution">
    <text evidence="9">The sequence shown here is derived from an EMBL/GenBank/DDBJ whole genome shotgun (WGS) entry which is preliminary data.</text>
</comment>
<dbReference type="InterPro" id="IPR002467">
    <property type="entry name" value="Pept_M24A_MAP1"/>
</dbReference>
<name>A0A318SP13_9DEIO</name>
<organism evidence="9 10">
    <name type="scientific">Deinococcus yavapaiensis KR-236</name>
    <dbReference type="NCBI Taxonomy" id="694435"/>
    <lineage>
        <taxon>Bacteria</taxon>
        <taxon>Thermotogati</taxon>
        <taxon>Deinococcota</taxon>
        <taxon>Deinococci</taxon>
        <taxon>Deinococcales</taxon>
        <taxon>Deinococcaceae</taxon>
        <taxon>Deinococcus</taxon>
    </lineage>
</organism>
<dbReference type="Pfam" id="PF00557">
    <property type="entry name" value="Peptidase_M24"/>
    <property type="match status" value="1"/>
</dbReference>
<evidence type="ECO:0000256" key="4">
    <source>
        <dbReference type="ARBA" id="ARBA00022723"/>
    </source>
</evidence>
<dbReference type="EC" id="3.4.11.18" evidence="6 7"/>
<dbReference type="InterPro" id="IPR036005">
    <property type="entry name" value="Creatinase/aminopeptidase-like"/>
</dbReference>
<evidence type="ECO:0000256" key="2">
    <source>
        <dbReference type="ARBA" id="ARBA00022438"/>
    </source>
</evidence>
<dbReference type="NCBIfam" id="TIGR00500">
    <property type="entry name" value="met_pdase_I"/>
    <property type="match status" value="1"/>
</dbReference>
<dbReference type="CDD" id="cd01086">
    <property type="entry name" value="MetAP1"/>
    <property type="match status" value="1"/>
</dbReference>
<proteinExistence type="inferred from homology"/>
<feature type="binding site" evidence="6">
    <location>
        <position position="107"/>
    </location>
    <ligand>
        <name>a divalent metal cation</name>
        <dbReference type="ChEBI" id="CHEBI:60240"/>
        <label>1</label>
    </ligand>
</feature>
<evidence type="ECO:0000256" key="1">
    <source>
        <dbReference type="ARBA" id="ARBA00002521"/>
    </source>
</evidence>
<evidence type="ECO:0000256" key="5">
    <source>
        <dbReference type="ARBA" id="ARBA00022801"/>
    </source>
</evidence>
<feature type="binding site" evidence="6">
    <location>
        <position position="90"/>
    </location>
    <ligand>
        <name>substrate</name>
    </ligand>
</feature>
<dbReference type="Gene3D" id="3.90.230.10">
    <property type="entry name" value="Creatinase/methionine aminopeptidase superfamily"/>
    <property type="match status" value="1"/>
</dbReference>
<evidence type="ECO:0000256" key="6">
    <source>
        <dbReference type="HAMAP-Rule" id="MF_01974"/>
    </source>
</evidence>
<evidence type="ECO:0000256" key="7">
    <source>
        <dbReference type="RuleBase" id="RU003653"/>
    </source>
</evidence>
<dbReference type="HAMAP" id="MF_01974">
    <property type="entry name" value="MetAP_1"/>
    <property type="match status" value="1"/>
</dbReference>
<keyword evidence="5 6" id="KW-0378">Hydrolase</keyword>